<dbReference type="InParanoid" id="D2UXT6"/>
<feature type="non-terminal residue" evidence="4">
    <location>
        <position position="173"/>
    </location>
</feature>
<name>D2UXT6_NAEGR</name>
<sequence length="173" mass="19369">IGIAKSGSPIDLVLNEQSKRKTSNIIGFRDEDRYVGEAAYTMVARFPEKMLRFMNFLLGKNYNLEMNETLTRYNELKVPVSLVKNEERGTIDVKFSNSVSYSPEELLSMILLYIKQLADDISKGSPVVDTVISIPHFFTISQRQAILDAASIANVKVLALIHDHAATALQYGI</sequence>
<evidence type="ECO:0000256" key="3">
    <source>
        <dbReference type="ARBA" id="ARBA00023186"/>
    </source>
</evidence>
<keyword evidence="2" id="KW-0067">ATP-binding</keyword>
<dbReference type="GO" id="GO:0140662">
    <property type="term" value="F:ATP-dependent protein folding chaperone"/>
    <property type="evidence" value="ECO:0007669"/>
    <property type="project" value="InterPro"/>
</dbReference>
<dbReference type="STRING" id="5762.D2UXT6"/>
<dbReference type="GeneID" id="8863803"/>
<dbReference type="PANTHER" id="PTHR45639">
    <property type="entry name" value="HSC70CB, ISOFORM G-RELATED"/>
    <property type="match status" value="1"/>
</dbReference>
<evidence type="ECO:0000256" key="1">
    <source>
        <dbReference type="ARBA" id="ARBA00022741"/>
    </source>
</evidence>
<dbReference type="Gene3D" id="3.30.30.30">
    <property type="match status" value="1"/>
</dbReference>
<dbReference type="KEGG" id="ngr:NAEGRDRAFT_4180"/>
<keyword evidence="5" id="KW-1185">Reference proteome</keyword>
<dbReference type="InterPro" id="IPR043129">
    <property type="entry name" value="ATPase_NBD"/>
</dbReference>
<dbReference type="InterPro" id="IPR013126">
    <property type="entry name" value="Hsp_70_fam"/>
</dbReference>
<dbReference type="VEuPathDB" id="AmoebaDB:NAEGRDRAFT_4180"/>
<dbReference type="eggNOG" id="KOG0104">
    <property type="taxonomic scope" value="Eukaryota"/>
</dbReference>
<dbReference type="Proteomes" id="UP000006671">
    <property type="component" value="Unassembled WGS sequence"/>
</dbReference>
<dbReference type="Pfam" id="PF00012">
    <property type="entry name" value="HSP70"/>
    <property type="match status" value="1"/>
</dbReference>
<dbReference type="Gene3D" id="3.30.420.40">
    <property type="match status" value="1"/>
</dbReference>
<protein>
    <submittedName>
        <fullName evidence="4">Predicted protein</fullName>
    </submittedName>
</protein>
<evidence type="ECO:0000313" key="4">
    <source>
        <dbReference type="EMBL" id="EFC50687.1"/>
    </source>
</evidence>
<keyword evidence="1" id="KW-0547">Nucleotide-binding</keyword>
<accession>D2UXT6</accession>
<feature type="non-terminal residue" evidence="4">
    <location>
        <position position="1"/>
    </location>
</feature>
<dbReference type="EMBL" id="GG738845">
    <property type="protein sequence ID" value="EFC50687.1"/>
    <property type="molecule type" value="Genomic_DNA"/>
</dbReference>
<evidence type="ECO:0000313" key="5">
    <source>
        <dbReference type="Proteomes" id="UP000006671"/>
    </source>
</evidence>
<dbReference type="RefSeq" id="XP_002683431.1">
    <property type="nucleotide sequence ID" value="XM_002683385.1"/>
</dbReference>
<dbReference type="GO" id="GO:0030968">
    <property type="term" value="P:endoplasmic reticulum unfolded protein response"/>
    <property type="evidence" value="ECO:0007669"/>
    <property type="project" value="TreeGrafter"/>
</dbReference>
<dbReference type="PANTHER" id="PTHR45639:SF3">
    <property type="entry name" value="HYPOXIA UP-REGULATED PROTEIN 1"/>
    <property type="match status" value="1"/>
</dbReference>
<dbReference type="SUPFAM" id="SSF53067">
    <property type="entry name" value="Actin-like ATPase domain"/>
    <property type="match status" value="1"/>
</dbReference>
<dbReference type="AlphaFoldDB" id="D2UXT6"/>
<organism evidence="5">
    <name type="scientific">Naegleria gruberi</name>
    <name type="common">Amoeba</name>
    <dbReference type="NCBI Taxonomy" id="5762"/>
    <lineage>
        <taxon>Eukaryota</taxon>
        <taxon>Discoba</taxon>
        <taxon>Heterolobosea</taxon>
        <taxon>Tetramitia</taxon>
        <taxon>Eutetramitia</taxon>
        <taxon>Vahlkampfiidae</taxon>
        <taxon>Naegleria</taxon>
    </lineage>
</organism>
<dbReference type="GO" id="GO:0005524">
    <property type="term" value="F:ATP binding"/>
    <property type="evidence" value="ECO:0007669"/>
    <property type="project" value="UniProtKB-KW"/>
</dbReference>
<dbReference type="OMA" id="KEDCFYA"/>
<dbReference type="GO" id="GO:0034663">
    <property type="term" value="C:endoplasmic reticulum chaperone complex"/>
    <property type="evidence" value="ECO:0007669"/>
    <property type="project" value="TreeGrafter"/>
</dbReference>
<evidence type="ECO:0000256" key="2">
    <source>
        <dbReference type="ARBA" id="ARBA00022840"/>
    </source>
</evidence>
<proteinExistence type="predicted"/>
<reference evidence="4 5" key="1">
    <citation type="journal article" date="2010" name="Cell">
        <title>The genome of Naegleria gruberi illuminates early eukaryotic versatility.</title>
        <authorList>
            <person name="Fritz-Laylin L.K."/>
            <person name="Prochnik S.E."/>
            <person name="Ginger M.L."/>
            <person name="Dacks J.B."/>
            <person name="Carpenter M.L."/>
            <person name="Field M.C."/>
            <person name="Kuo A."/>
            <person name="Paredez A."/>
            <person name="Chapman J."/>
            <person name="Pham J."/>
            <person name="Shu S."/>
            <person name="Neupane R."/>
            <person name="Cipriano M."/>
            <person name="Mancuso J."/>
            <person name="Tu H."/>
            <person name="Salamov A."/>
            <person name="Lindquist E."/>
            <person name="Shapiro H."/>
            <person name="Lucas S."/>
            <person name="Grigoriev I.V."/>
            <person name="Cande W.Z."/>
            <person name="Fulton C."/>
            <person name="Rokhsar D.S."/>
            <person name="Dawson S.C."/>
        </authorList>
    </citation>
    <scope>NUCLEOTIDE SEQUENCE [LARGE SCALE GENOMIC DNA]</scope>
    <source>
        <strain evidence="4 5">NEG-M</strain>
    </source>
</reference>
<gene>
    <name evidence="4" type="ORF">NAEGRDRAFT_4180</name>
</gene>
<dbReference type="OrthoDB" id="10262720at2759"/>
<keyword evidence="3" id="KW-0143">Chaperone</keyword>